<dbReference type="PANTHER" id="PTHR22777:SF32">
    <property type="entry name" value="UPF0053 INNER MEMBRANE PROTEIN YFJD"/>
    <property type="match status" value="1"/>
</dbReference>
<comment type="caution">
    <text evidence="13">The sequence shown here is derived from an EMBL/GenBank/DDBJ whole genome shotgun (WGS) entry which is preliminary data.</text>
</comment>
<gene>
    <name evidence="13" type="ORF">A10D4_06346</name>
</gene>
<evidence type="ECO:0000256" key="2">
    <source>
        <dbReference type="ARBA" id="ARBA00006337"/>
    </source>
</evidence>
<dbReference type="Pfam" id="PF01595">
    <property type="entry name" value="CNNM"/>
    <property type="match status" value="1"/>
</dbReference>
<evidence type="ECO:0000313" key="13">
    <source>
        <dbReference type="EMBL" id="EKE84289.1"/>
    </source>
</evidence>
<proteinExistence type="inferred from homology"/>
<evidence type="ECO:0000256" key="3">
    <source>
        <dbReference type="ARBA" id="ARBA00022475"/>
    </source>
</evidence>
<dbReference type="FunFam" id="3.30.465.10:FF:000010">
    <property type="entry name" value="DUF21 domain-containing protein"/>
    <property type="match status" value="1"/>
</dbReference>
<evidence type="ECO:0000259" key="12">
    <source>
        <dbReference type="PROSITE" id="PS51846"/>
    </source>
</evidence>
<evidence type="ECO:0000256" key="7">
    <source>
        <dbReference type="ARBA" id="ARBA00023122"/>
    </source>
</evidence>
<dbReference type="Pfam" id="PF00571">
    <property type="entry name" value="CBS"/>
    <property type="match status" value="1"/>
</dbReference>
<evidence type="ECO:0000256" key="10">
    <source>
        <dbReference type="PROSITE-ProRule" id="PRU01193"/>
    </source>
</evidence>
<dbReference type="InterPro" id="IPR046342">
    <property type="entry name" value="CBS_dom_sf"/>
</dbReference>
<dbReference type="PROSITE" id="PS51846">
    <property type="entry name" value="CNNM"/>
    <property type="match status" value="1"/>
</dbReference>
<evidence type="ECO:0000256" key="6">
    <source>
        <dbReference type="ARBA" id="ARBA00022989"/>
    </source>
</evidence>
<feature type="domain" description="CBS" evidence="11">
    <location>
        <begin position="277"/>
        <end position="334"/>
    </location>
</feature>
<dbReference type="InterPro" id="IPR016169">
    <property type="entry name" value="FAD-bd_PCMH_sub2"/>
</dbReference>
<dbReference type="SUPFAM" id="SSF54631">
    <property type="entry name" value="CBS-domain pair"/>
    <property type="match status" value="1"/>
</dbReference>
<dbReference type="OrthoDB" id="9797674at2"/>
<dbReference type="eggNOG" id="COG4536">
    <property type="taxonomic scope" value="Bacteria"/>
</dbReference>
<accession>K2KPF3</accession>
<dbReference type="GO" id="GO:0050660">
    <property type="term" value="F:flavin adenine dinucleotide binding"/>
    <property type="evidence" value="ECO:0007669"/>
    <property type="project" value="InterPro"/>
</dbReference>
<evidence type="ECO:0000256" key="9">
    <source>
        <dbReference type="PROSITE-ProRule" id="PRU00703"/>
    </source>
</evidence>
<sequence length="432" mass="48068">MDDISTSTLLIILAVLLLMSAYFSGSETGMMSVNRYRLRHLAQQQNRSALRVQSLLDRPDRLIGLILIGNNLVNIAASSIATILCLRWFGDAGIVVATFGLTLVILIFAEVTPKTIAAMYPERVAFPSSLLLKWLLKLCYPLVSFVNMITNGFMRLLGIRPSQTQGAEALSSEELRTVVNEAGSLIPSSHQEMLLSILDLEKVAVEDVMVPRADIIGIDINNDWKVIVKQLSQGQHTRLLLYRGDIDDAIGFLHARDIMRLMSKNQFEADKSILVRAARDIYFIPEGTPLNVQLLKFQRNKERIGLVVDEYGDIQGLVTLEDILEEIVGDFTTSMSPTPSEIVHPQPDGSYLIEGSANIRELNKEMNWELPTDGPKTVSGLIIEQLGDIPQVNMSVRLAGYPIEIIDVSDNTIKMARIQPDYYLSPTQDEDG</sequence>
<keyword evidence="14" id="KW-1185">Reference proteome</keyword>
<keyword evidence="7 9" id="KW-0129">CBS domain</keyword>
<dbReference type="PROSITE" id="PS51371">
    <property type="entry name" value="CBS"/>
    <property type="match status" value="1"/>
</dbReference>
<reference evidence="13 14" key="1">
    <citation type="journal article" date="2012" name="J. Bacteriol.">
        <title>Genome Sequence of Idiomarina xiamenensis Type Strain 10-D-4.</title>
        <authorList>
            <person name="Lai Q."/>
            <person name="Wang L."/>
            <person name="Wang W."/>
            <person name="Shao Z."/>
        </authorList>
    </citation>
    <scope>NUCLEOTIDE SEQUENCE [LARGE SCALE GENOMIC DNA]</scope>
    <source>
        <strain evidence="13 14">10-D-4</strain>
    </source>
</reference>
<evidence type="ECO:0000256" key="1">
    <source>
        <dbReference type="ARBA" id="ARBA00004651"/>
    </source>
</evidence>
<dbReference type="Proteomes" id="UP000014115">
    <property type="component" value="Unassembled WGS sequence"/>
</dbReference>
<evidence type="ECO:0000256" key="4">
    <source>
        <dbReference type="ARBA" id="ARBA00022692"/>
    </source>
</evidence>
<dbReference type="NCBIfam" id="NF008604">
    <property type="entry name" value="PRK11573.1"/>
    <property type="match status" value="1"/>
</dbReference>
<keyword evidence="4 10" id="KW-0812">Transmembrane</keyword>
<dbReference type="Pfam" id="PF03471">
    <property type="entry name" value="CorC_HlyC"/>
    <property type="match status" value="1"/>
</dbReference>
<evidence type="ECO:0000256" key="8">
    <source>
        <dbReference type="ARBA" id="ARBA00023136"/>
    </source>
</evidence>
<comment type="subcellular location">
    <subcellularLocation>
        <location evidence="1">Cell membrane</location>
        <topology evidence="1">Multi-pass membrane protein</topology>
    </subcellularLocation>
</comment>
<dbReference type="InterPro" id="IPR044751">
    <property type="entry name" value="Ion_transp-like_CBS"/>
</dbReference>
<keyword evidence="6 10" id="KW-1133">Transmembrane helix</keyword>
<keyword evidence="8 10" id="KW-0472">Membrane</keyword>
<feature type="domain" description="CNNM transmembrane" evidence="12">
    <location>
        <begin position="2"/>
        <end position="192"/>
    </location>
</feature>
<dbReference type="Gene3D" id="3.30.465.10">
    <property type="match status" value="1"/>
</dbReference>
<dbReference type="InterPro" id="IPR000644">
    <property type="entry name" value="CBS_dom"/>
</dbReference>
<keyword evidence="3" id="KW-1003">Cell membrane</keyword>
<name>K2KPF3_9GAMM</name>
<evidence type="ECO:0000313" key="14">
    <source>
        <dbReference type="Proteomes" id="UP000014115"/>
    </source>
</evidence>
<comment type="similarity">
    <text evidence="2">Belongs to the UPF0053 family.</text>
</comment>
<dbReference type="InterPro" id="IPR005170">
    <property type="entry name" value="Transptr-assoc_dom"/>
</dbReference>
<dbReference type="CDD" id="cd04590">
    <property type="entry name" value="CBS_pair_CorC_HlyC_assoc"/>
    <property type="match status" value="1"/>
</dbReference>
<dbReference type="EMBL" id="AMRG01000006">
    <property type="protein sequence ID" value="EKE84289.1"/>
    <property type="molecule type" value="Genomic_DNA"/>
</dbReference>
<protein>
    <submittedName>
        <fullName evidence="13">Mg/Co transporter</fullName>
    </submittedName>
</protein>
<keyword evidence="5" id="KW-0677">Repeat</keyword>
<dbReference type="SUPFAM" id="SSF56176">
    <property type="entry name" value="FAD-binding/transporter-associated domain-like"/>
    <property type="match status" value="1"/>
</dbReference>
<dbReference type="RefSeq" id="WP_008488436.1">
    <property type="nucleotide sequence ID" value="NZ_AMRG01000006.1"/>
</dbReference>
<dbReference type="InterPro" id="IPR036318">
    <property type="entry name" value="FAD-bd_PCMH-like_sf"/>
</dbReference>
<organism evidence="13 14">
    <name type="scientific">Idiomarina xiamenensis 10-D-4</name>
    <dbReference type="NCBI Taxonomy" id="740709"/>
    <lineage>
        <taxon>Bacteria</taxon>
        <taxon>Pseudomonadati</taxon>
        <taxon>Pseudomonadota</taxon>
        <taxon>Gammaproteobacteria</taxon>
        <taxon>Alteromonadales</taxon>
        <taxon>Idiomarinaceae</taxon>
        <taxon>Idiomarina</taxon>
    </lineage>
</organism>
<dbReference type="AlphaFoldDB" id="K2KPF3"/>
<dbReference type="Gene3D" id="3.10.580.10">
    <property type="entry name" value="CBS-domain"/>
    <property type="match status" value="1"/>
</dbReference>
<dbReference type="InterPro" id="IPR002550">
    <property type="entry name" value="CNNM"/>
</dbReference>
<evidence type="ECO:0000259" key="11">
    <source>
        <dbReference type="PROSITE" id="PS51371"/>
    </source>
</evidence>
<dbReference type="GO" id="GO:0005886">
    <property type="term" value="C:plasma membrane"/>
    <property type="evidence" value="ECO:0007669"/>
    <property type="project" value="UniProtKB-SubCell"/>
</dbReference>
<dbReference type="STRING" id="740709.A10D4_06346"/>
<dbReference type="PANTHER" id="PTHR22777">
    <property type="entry name" value="HEMOLYSIN-RELATED"/>
    <property type="match status" value="1"/>
</dbReference>
<evidence type="ECO:0000256" key="5">
    <source>
        <dbReference type="ARBA" id="ARBA00022737"/>
    </source>
</evidence>
<dbReference type="PATRIC" id="fig|740709.3.peg.1294"/>
<dbReference type="SMART" id="SM01091">
    <property type="entry name" value="CorC_HlyC"/>
    <property type="match status" value="1"/>
</dbReference>